<gene>
    <name evidence="7" type="ORF">C0Z19_13460</name>
</gene>
<dbReference type="InterPro" id="IPR036388">
    <property type="entry name" value="WH-like_DNA-bd_sf"/>
</dbReference>
<dbReference type="RefSeq" id="WP_102610337.1">
    <property type="nucleotide sequence ID" value="NZ_CADIKD010000007.1"/>
</dbReference>
<dbReference type="AlphaFoldDB" id="A0A2N7W4F6"/>
<keyword evidence="4" id="KW-0238">DNA-binding</keyword>
<proteinExistence type="inferred from homology"/>
<dbReference type="PROSITE" id="PS50949">
    <property type="entry name" value="HTH_GNTR"/>
    <property type="match status" value="1"/>
</dbReference>
<dbReference type="InterPro" id="IPR000524">
    <property type="entry name" value="Tscrpt_reg_HTH_GntR"/>
</dbReference>
<dbReference type="PRINTS" id="PR00035">
    <property type="entry name" value="HTHGNTR"/>
</dbReference>
<dbReference type="InterPro" id="IPR004839">
    <property type="entry name" value="Aminotransferase_I/II_large"/>
</dbReference>
<keyword evidence="8" id="KW-1185">Reference proteome</keyword>
<dbReference type="Gene3D" id="1.10.10.10">
    <property type="entry name" value="Winged helix-like DNA-binding domain superfamily/Winged helix DNA-binding domain"/>
    <property type="match status" value="1"/>
</dbReference>
<dbReference type="Proteomes" id="UP000235347">
    <property type="component" value="Unassembled WGS sequence"/>
</dbReference>
<protein>
    <submittedName>
        <fullName evidence="7">GntR family transcriptional regulator</fullName>
    </submittedName>
</protein>
<evidence type="ECO:0000256" key="3">
    <source>
        <dbReference type="ARBA" id="ARBA00023015"/>
    </source>
</evidence>
<name>A0A2N7W4F6_9BURK</name>
<dbReference type="PANTHER" id="PTHR46577">
    <property type="entry name" value="HTH-TYPE TRANSCRIPTIONAL REGULATORY PROTEIN GABR"/>
    <property type="match status" value="1"/>
</dbReference>
<reference evidence="7 8" key="1">
    <citation type="submission" date="2018-01" db="EMBL/GenBank/DDBJ databases">
        <title>Whole genome analyses suggest that Burkholderia sensu lato contains two further novel genera in the rhizoxinica-symbiotica group Mycetohabitans gen. nov., and Trinickia gen. nov.: implications for the evolution of diazotrophy and nodulation in the Burkholderiaceae.</title>
        <authorList>
            <person name="Estrada-de los Santos P."/>
            <person name="Palmer M."/>
            <person name="Chavez-Ramirez B."/>
            <person name="Beukes C."/>
            <person name="Steenkamp E.T."/>
            <person name="Hirsch A.M."/>
            <person name="Manyaka P."/>
            <person name="Maluk M."/>
            <person name="Lafos M."/>
            <person name="Crook M."/>
            <person name="Gross E."/>
            <person name="Simon M.F."/>
            <person name="Bueno dos Reis Junior F."/>
            <person name="Poole P.S."/>
            <person name="Venter S.N."/>
            <person name="James E.K."/>
        </authorList>
    </citation>
    <scope>NUCLEOTIDE SEQUENCE [LARGE SCALE GENOMIC DNA]</scope>
    <source>
        <strain evidence="7 8">GP25-8</strain>
    </source>
</reference>
<feature type="domain" description="HTH gntR-type" evidence="6">
    <location>
        <begin position="17"/>
        <end position="85"/>
    </location>
</feature>
<dbReference type="Gene3D" id="3.40.640.10">
    <property type="entry name" value="Type I PLP-dependent aspartate aminotransferase-like (Major domain)"/>
    <property type="match status" value="1"/>
</dbReference>
<dbReference type="InterPro" id="IPR051446">
    <property type="entry name" value="HTH_trans_reg/aminotransferase"/>
</dbReference>
<organism evidence="7 8">
    <name type="scientific">Trinickia soli</name>
    <dbReference type="NCBI Taxonomy" id="380675"/>
    <lineage>
        <taxon>Bacteria</taxon>
        <taxon>Pseudomonadati</taxon>
        <taxon>Pseudomonadota</taxon>
        <taxon>Betaproteobacteria</taxon>
        <taxon>Burkholderiales</taxon>
        <taxon>Burkholderiaceae</taxon>
        <taxon>Trinickia</taxon>
    </lineage>
</organism>
<keyword evidence="3" id="KW-0805">Transcription regulation</keyword>
<dbReference type="EMBL" id="PNYB01000010">
    <property type="protein sequence ID" value="PMS24285.1"/>
    <property type="molecule type" value="Genomic_DNA"/>
</dbReference>
<dbReference type="CDD" id="cd07377">
    <property type="entry name" value="WHTH_GntR"/>
    <property type="match status" value="1"/>
</dbReference>
<evidence type="ECO:0000256" key="2">
    <source>
        <dbReference type="ARBA" id="ARBA00022898"/>
    </source>
</evidence>
<dbReference type="SUPFAM" id="SSF46785">
    <property type="entry name" value="Winged helix' DNA-binding domain"/>
    <property type="match status" value="1"/>
</dbReference>
<comment type="similarity">
    <text evidence="1">In the C-terminal section; belongs to the class-I pyridoxal-phosphate-dependent aminotransferase family.</text>
</comment>
<dbReference type="SUPFAM" id="SSF53383">
    <property type="entry name" value="PLP-dependent transferases"/>
    <property type="match status" value="1"/>
</dbReference>
<dbReference type="Pfam" id="PF00392">
    <property type="entry name" value="GntR"/>
    <property type="match status" value="1"/>
</dbReference>
<dbReference type="GO" id="GO:0030170">
    <property type="term" value="F:pyridoxal phosphate binding"/>
    <property type="evidence" value="ECO:0007669"/>
    <property type="project" value="InterPro"/>
</dbReference>
<dbReference type="InterPro" id="IPR036390">
    <property type="entry name" value="WH_DNA-bd_sf"/>
</dbReference>
<dbReference type="Pfam" id="PF00155">
    <property type="entry name" value="Aminotran_1_2"/>
    <property type="match status" value="1"/>
</dbReference>
<dbReference type="CDD" id="cd00609">
    <property type="entry name" value="AAT_like"/>
    <property type="match status" value="1"/>
</dbReference>
<dbReference type="SMART" id="SM00345">
    <property type="entry name" value="HTH_GNTR"/>
    <property type="match status" value="1"/>
</dbReference>
<comment type="caution">
    <text evidence="7">The sequence shown here is derived from an EMBL/GenBank/DDBJ whole genome shotgun (WGS) entry which is preliminary data.</text>
</comment>
<dbReference type="InterPro" id="IPR015424">
    <property type="entry name" value="PyrdxlP-dep_Trfase"/>
</dbReference>
<dbReference type="InterPro" id="IPR015421">
    <property type="entry name" value="PyrdxlP-dep_Trfase_major"/>
</dbReference>
<evidence type="ECO:0000313" key="7">
    <source>
        <dbReference type="EMBL" id="PMS24285.1"/>
    </source>
</evidence>
<dbReference type="GO" id="GO:0003700">
    <property type="term" value="F:DNA-binding transcription factor activity"/>
    <property type="evidence" value="ECO:0007669"/>
    <property type="project" value="InterPro"/>
</dbReference>
<dbReference type="PANTHER" id="PTHR46577:SF1">
    <property type="entry name" value="HTH-TYPE TRANSCRIPTIONAL REGULATORY PROTEIN GABR"/>
    <property type="match status" value="1"/>
</dbReference>
<accession>A0A2N7W4F6</accession>
<keyword evidence="2" id="KW-0663">Pyridoxal phosphate</keyword>
<keyword evidence="5" id="KW-0804">Transcription</keyword>
<evidence type="ECO:0000259" key="6">
    <source>
        <dbReference type="PROSITE" id="PS50949"/>
    </source>
</evidence>
<evidence type="ECO:0000256" key="5">
    <source>
        <dbReference type="ARBA" id="ARBA00023163"/>
    </source>
</evidence>
<evidence type="ECO:0000313" key="8">
    <source>
        <dbReference type="Proteomes" id="UP000235347"/>
    </source>
</evidence>
<evidence type="ECO:0000256" key="4">
    <source>
        <dbReference type="ARBA" id="ARBA00023125"/>
    </source>
</evidence>
<evidence type="ECO:0000256" key="1">
    <source>
        <dbReference type="ARBA" id="ARBA00005384"/>
    </source>
</evidence>
<dbReference type="GO" id="GO:0003677">
    <property type="term" value="F:DNA binding"/>
    <property type="evidence" value="ECO:0007669"/>
    <property type="project" value="UniProtKB-KW"/>
</dbReference>
<sequence length="491" mass="53712">MEPVFEFPLDLDKRGRESLAQRLHQRLRAAIVEKRLPPGARLPSTRRVAEAYGLARNTVIAAYDLLMAEGFIVTRPGASAQVADLGLGRRLAGRRRPPRLIAAPALEWRRAEPSETNATDAAGARLPASQGFALGVPDHRWFPTDIWRRLLLRGASISLPDSFGYPPAEGRPSLRAAIAQHVASTRAVVCAERDVVVTCGAQQAFDLLARVLVKRGHTKVAIENPGYPPLRSALRAAGAQLVPIPVDDEGLVVDSLPADVRIVCVTPSHQFPTGVAMSLARRRALLEFARRNAAVIIEDDYDGEFRYGTQPLDALQTLDREAKVVYVGTFSKSMFPSLRLGYVVAPAWLIAALSATKQAADNGGNTAVQETLARFILDGHLARYARAMRKRYASRRDTLLAAIESELDDWLIAVPPSAGIHLYARYRDRRQAKRIATLAAQYAHGAQPVSDFLVQRESSIGDGIAFGFGALDELEIKRSIRALARALKRGH</sequence>